<protein>
    <submittedName>
        <fullName evidence="6">Ribosomal RNA large subunit methyltransferase F</fullName>
    </submittedName>
</protein>
<dbReference type="GO" id="GO:0003676">
    <property type="term" value="F:nucleic acid binding"/>
    <property type="evidence" value="ECO:0007669"/>
    <property type="project" value="InterPro"/>
</dbReference>
<dbReference type="PANTHER" id="PTHR13393:SF0">
    <property type="entry name" value="RNA N6-ADENOSINE-METHYLTRANSFERASE METTL16"/>
    <property type="match status" value="1"/>
</dbReference>
<organism evidence="6 7">
    <name type="scientific">Arenibacter certesii</name>
    <dbReference type="NCBI Taxonomy" id="228955"/>
    <lineage>
        <taxon>Bacteria</taxon>
        <taxon>Pseudomonadati</taxon>
        <taxon>Bacteroidota</taxon>
        <taxon>Flavobacteriia</taxon>
        <taxon>Flavobacteriales</taxon>
        <taxon>Flavobacteriaceae</taxon>
        <taxon>Arenibacter</taxon>
    </lineage>
</organism>
<dbReference type="PIRSF" id="PIRSF029038">
    <property type="entry name" value="Mtase_YbiN_prd"/>
    <property type="match status" value="1"/>
</dbReference>
<reference evidence="6" key="1">
    <citation type="journal article" date="2014" name="Int. J. Syst. Evol. Microbiol.">
        <title>Complete genome sequence of Corynebacterium casei LMG S-19264T (=DSM 44701T), isolated from a smear-ripened cheese.</title>
        <authorList>
            <consortium name="US DOE Joint Genome Institute (JGI-PGF)"/>
            <person name="Walter F."/>
            <person name="Albersmeier A."/>
            <person name="Kalinowski J."/>
            <person name="Ruckert C."/>
        </authorList>
    </citation>
    <scope>NUCLEOTIDE SEQUENCE</scope>
    <source>
        <strain evidence="6">KCTC 12113</strain>
    </source>
</reference>
<evidence type="ECO:0000256" key="2">
    <source>
        <dbReference type="ARBA" id="ARBA00022552"/>
    </source>
</evidence>
<dbReference type="CDD" id="cd02440">
    <property type="entry name" value="AdoMet_MTases"/>
    <property type="match status" value="1"/>
</dbReference>
<gene>
    <name evidence="6" type="primary">rlmF</name>
    <name evidence="6" type="ORF">GCM10007383_09140</name>
</gene>
<dbReference type="NCBIfam" id="NF008725">
    <property type="entry name" value="PRK11727.1"/>
    <property type="match status" value="1"/>
</dbReference>
<dbReference type="AlphaFoldDB" id="A0A918MHJ8"/>
<evidence type="ECO:0000313" key="7">
    <source>
        <dbReference type="Proteomes" id="UP000634668"/>
    </source>
</evidence>
<name>A0A918MHJ8_9FLAO</name>
<dbReference type="RefSeq" id="WP_026813022.1">
    <property type="nucleotide sequence ID" value="NZ_BMWP01000004.1"/>
</dbReference>
<dbReference type="Pfam" id="PF05971">
    <property type="entry name" value="Methyltransf_10"/>
    <property type="match status" value="1"/>
</dbReference>
<dbReference type="SUPFAM" id="SSF53335">
    <property type="entry name" value="S-adenosyl-L-methionine-dependent methyltransferases"/>
    <property type="match status" value="1"/>
</dbReference>
<keyword evidence="3 6" id="KW-0489">Methyltransferase</keyword>
<proteinExistence type="predicted"/>
<dbReference type="InterPro" id="IPR002052">
    <property type="entry name" value="DNA_methylase_N6_adenine_CS"/>
</dbReference>
<dbReference type="InterPro" id="IPR010286">
    <property type="entry name" value="METTL16/RlmF"/>
</dbReference>
<evidence type="ECO:0000256" key="4">
    <source>
        <dbReference type="ARBA" id="ARBA00022679"/>
    </source>
</evidence>
<dbReference type="PANTHER" id="PTHR13393">
    <property type="entry name" value="SAM-DEPENDENT METHYLTRANSFERASE"/>
    <property type="match status" value="1"/>
</dbReference>
<keyword evidence="7" id="KW-1185">Reference proteome</keyword>
<dbReference type="GO" id="GO:0052907">
    <property type="term" value="F:23S rRNA (adenine(1618)-N(6))-methyltransferase activity"/>
    <property type="evidence" value="ECO:0007669"/>
    <property type="project" value="TreeGrafter"/>
</dbReference>
<comment type="caution">
    <text evidence="6">The sequence shown here is derived from an EMBL/GenBank/DDBJ whole genome shotgun (WGS) entry which is preliminary data.</text>
</comment>
<dbReference type="InterPro" id="IPR029063">
    <property type="entry name" value="SAM-dependent_MTases_sf"/>
</dbReference>
<keyword evidence="1" id="KW-0963">Cytoplasm</keyword>
<dbReference type="GO" id="GO:0070475">
    <property type="term" value="P:rRNA base methylation"/>
    <property type="evidence" value="ECO:0007669"/>
    <property type="project" value="TreeGrafter"/>
</dbReference>
<reference evidence="6" key="2">
    <citation type="submission" date="2020-09" db="EMBL/GenBank/DDBJ databases">
        <authorList>
            <person name="Sun Q."/>
            <person name="Kim S."/>
        </authorList>
    </citation>
    <scope>NUCLEOTIDE SEQUENCE</scope>
    <source>
        <strain evidence="6">KCTC 12113</strain>
    </source>
</reference>
<dbReference type="GO" id="GO:0005737">
    <property type="term" value="C:cytoplasm"/>
    <property type="evidence" value="ECO:0007669"/>
    <property type="project" value="InterPro"/>
</dbReference>
<accession>A0A918MHJ8</accession>
<evidence type="ECO:0000256" key="5">
    <source>
        <dbReference type="ARBA" id="ARBA00022691"/>
    </source>
</evidence>
<evidence type="ECO:0000313" key="6">
    <source>
        <dbReference type="EMBL" id="GGW26270.1"/>
    </source>
</evidence>
<keyword evidence="5" id="KW-0949">S-adenosyl-L-methionine</keyword>
<dbReference type="PROSITE" id="PS00092">
    <property type="entry name" value="N6_MTASE"/>
    <property type="match status" value="1"/>
</dbReference>
<dbReference type="Gene3D" id="3.40.50.150">
    <property type="entry name" value="Vaccinia Virus protein VP39"/>
    <property type="match status" value="1"/>
</dbReference>
<dbReference type="InterPro" id="IPR016909">
    <property type="entry name" value="rRNA_lsu_MeTfrase_F"/>
</dbReference>
<keyword evidence="4" id="KW-0808">Transferase</keyword>
<dbReference type="Proteomes" id="UP000634668">
    <property type="component" value="Unassembled WGS sequence"/>
</dbReference>
<keyword evidence="2" id="KW-0698">rRNA processing</keyword>
<dbReference type="EMBL" id="BMWP01000004">
    <property type="protein sequence ID" value="GGW26270.1"/>
    <property type="molecule type" value="Genomic_DNA"/>
</dbReference>
<evidence type="ECO:0000256" key="1">
    <source>
        <dbReference type="ARBA" id="ARBA00022490"/>
    </source>
</evidence>
<evidence type="ECO:0000256" key="3">
    <source>
        <dbReference type="ARBA" id="ARBA00022603"/>
    </source>
</evidence>
<sequence length="282" mass="32603">MHPKNPFIKEYDFDRLTSIHPTLNDFVFVNDYGSKTIKFGDRDAVKALNTALLKSHYGLTYWDIPENNLCPPIPGRLDYLLYISDLIPKTNIRLLDIGTGANLIYPILGCRHFNWECTGTEVDLTSLNNAQILIEKNRVLKEIDLRHQRFKNNILEHVVLPDDVFDVVVCNPPFFRNKSEALRSNKRKVQNLRLLEKDSQNFGGLSNELWYKGGETAFIKKMAMESVQFKDQIHWFTSLVSQNENVKDIKRAINKTLPTSVKVINMQLGNKKSRFIAWTFQG</sequence>